<dbReference type="GO" id="GO:0016620">
    <property type="term" value="F:oxidoreductase activity, acting on the aldehyde or oxo group of donors, NAD or NADP as acceptor"/>
    <property type="evidence" value="ECO:0007669"/>
    <property type="project" value="InterPro"/>
</dbReference>
<organism evidence="4">
    <name type="scientific">Streptomyces globisporus</name>
    <dbReference type="NCBI Taxonomy" id="1908"/>
    <lineage>
        <taxon>Bacteria</taxon>
        <taxon>Bacillati</taxon>
        <taxon>Actinomycetota</taxon>
        <taxon>Actinomycetes</taxon>
        <taxon>Kitasatosporales</taxon>
        <taxon>Streptomycetaceae</taxon>
        <taxon>Streptomyces</taxon>
    </lineage>
</organism>
<dbReference type="InterPro" id="IPR016162">
    <property type="entry name" value="Ald_DH_N"/>
</dbReference>
<feature type="region of interest" description="Disordered" evidence="2">
    <location>
        <begin position="371"/>
        <end position="390"/>
    </location>
</feature>
<dbReference type="Gene3D" id="3.40.605.10">
    <property type="entry name" value="Aldehyde Dehydrogenase, Chain A, domain 1"/>
    <property type="match status" value="1"/>
</dbReference>
<sequence length="577" mass="61499">MTDQPSTRSTTPTPDIDALVERLATGERAWARTHLSERRELLLDIASATAATADAWVRTAACIKQLNPASPLLGEEWLSGPYAVLTYLQALQETLRRLDEGADVLADTRITRAPGDRLAVQVLPYDTYDKLLLNGFHAEVWTTPGTTEEQLRATAGLTQRTPRRARGVALVLGAGNILSIPPLDVLYQLFAENRTAVLKLNPTTDPLADVYRAAFKPLIDRGLVEIVTGGPEVGGALAGHSGIAAVHMTGSEGTHDAVVWGTGKAATAAKAAGTPKLTKPMTSELGGVSPIIILPGEWSEADLRYQAEHVATMRLHNSGCNCIAGQILILSSDWPQKNAFLTALRRAFATAPARPAWYPGCEARVQSARDLHPDGAEKPGGTPERTLLTGLDLTDPDETAFTTEYFGPVLGVAELPGTATQFLDAAVTAANERLHGTLGANLIAHPDTVKALGPHLRTAVADLRYGTIAINAWTGVGYATPRATWGAYPGHTLDDVQSGIGIVHNALLLDHTERTIVTGPFRPAPRSILNGEASISPKPPWFVTNTTAAHTGRLLTEFAANPRWQDLPALLTSALRG</sequence>
<dbReference type="Gene3D" id="3.40.309.10">
    <property type="entry name" value="Aldehyde Dehydrogenase, Chain A, domain 2"/>
    <property type="match status" value="1"/>
</dbReference>
<dbReference type="Pfam" id="PF00171">
    <property type="entry name" value="Aldedh"/>
    <property type="match status" value="1"/>
</dbReference>
<dbReference type="SUPFAM" id="SSF53720">
    <property type="entry name" value="ALDH-like"/>
    <property type="match status" value="1"/>
</dbReference>
<dbReference type="InterPro" id="IPR016163">
    <property type="entry name" value="Ald_DH_C"/>
</dbReference>
<keyword evidence="1" id="KW-0560">Oxidoreductase</keyword>
<dbReference type="EMBL" id="JACWUS010000001">
    <property type="protein sequence ID" value="MBD2829065.1"/>
    <property type="molecule type" value="Genomic_DNA"/>
</dbReference>
<comment type="caution">
    <text evidence="4">The sequence shown here is derived from an EMBL/GenBank/DDBJ whole genome shotgun (WGS) entry which is preliminary data.</text>
</comment>
<evidence type="ECO:0000256" key="2">
    <source>
        <dbReference type="SAM" id="MobiDB-lite"/>
    </source>
</evidence>
<accession>A0A927BJZ6</accession>
<feature type="domain" description="Aldehyde dehydrogenase" evidence="3">
    <location>
        <begin position="154"/>
        <end position="349"/>
    </location>
</feature>
<gene>
    <name evidence="4" type="ORF">ID875_13375</name>
</gene>
<reference evidence="4" key="1">
    <citation type="journal article" date="2020" name="PLoS ONE">
        <title>Isolation and characterization of Streptomyces bacteriophages and Streptomyces strains encoding biosynthetic arsenals: Streptomyces strains and phages for antibiotic discovery.</title>
        <authorList>
            <person name="Montano E.T."/>
            <person name="Nideffer J.F."/>
            <person name="Brumage L."/>
            <person name="Erb M."/>
            <person name="Derman A.I."/>
            <person name="Davis J.P."/>
            <person name="Estrada E."/>
            <person name="Fu S."/>
            <person name="Le D."/>
            <person name="Vuppala A."/>
            <person name="Tran C."/>
            <person name="Luterstein E."/>
            <person name="Lakkaraju S."/>
            <person name="Panchagnula S."/>
            <person name="Ren C."/>
            <person name="Doan J."/>
            <person name="Tran S."/>
            <person name="Soriano J."/>
            <person name="Fujita Y."/>
            <person name="Gutala P."/>
            <person name="Fujii Q."/>
            <person name="Lee M."/>
            <person name="Bui A."/>
            <person name="Villarreal C."/>
            <person name="Shing S.R."/>
            <person name="Kim S."/>
            <person name="Freeman D."/>
            <person name="Racha V."/>
            <person name="Ho A."/>
            <person name="Kumar P."/>
            <person name="Falah K."/>
            <person name="Dawson T."/>
            <person name="Enustun E."/>
            <person name="Prichard A."/>
            <person name="Gomez A."/>
            <person name="Khanna K."/>
            <person name="Trigg S."/>
            <person name="Fernandez L."/>
            <person name="Pogliano K."/>
            <person name="Pogliano J."/>
        </authorList>
    </citation>
    <scope>NUCLEOTIDE SEQUENCE</scope>
    <source>
        <strain evidence="4">QF2</strain>
    </source>
</reference>
<protein>
    <submittedName>
        <fullName evidence="4">Aldehyde dehydrogenase family protein</fullName>
    </submittedName>
</protein>
<proteinExistence type="predicted"/>
<evidence type="ECO:0000256" key="1">
    <source>
        <dbReference type="ARBA" id="ARBA00023002"/>
    </source>
</evidence>
<dbReference type="PANTHER" id="PTHR11699">
    <property type="entry name" value="ALDEHYDE DEHYDROGENASE-RELATED"/>
    <property type="match status" value="1"/>
</dbReference>
<dbReference type="AlphaFoldDB" id="A0A927BJZ6"/>
<evidence type="ECO:0000259" key="3">
    <source>
        <dbReference type="Pfam" id="PF00171"/>
    </source>
</evidence>
<name>A0A927BJZ6_STRGL</name>
<dbReference type="InterPro" id="IPR015590">
    <property type="entry name" value="Aldehyde_DH_dom"/>
</dbReference>
<evidence type="ECO:0000313" key="4">
    <source>
        <dbReference type="EMBL" id="MBD2829065.1"/>
    </source>
</evidence>
<dbReference type="InterPro" id="IPR016161">
    <property type="entry name" value="Ald_DH/histidinol_DH"/>
</dbReference>